<dbReference type="PANTHER" id="PTHR43751:SF3">
    <property type="entry name" value="SULFATASE N-TERMINAL DOMAIN-CONTAINING PROTEIN"/>
    <property type="match status" value="1"/>
</dbReference>
<dbReference type="CDD" id="cd16148">
    <property type="entry name" value="sulfatase_like"/>
    <property type="match status" value="1"/>
</dbReference>
<dbReference type="SUPFAM" id="SSF53649">
    <property type="entry name" value="Alkaline phosphatase-like"/>
    <property type="match status" value="1"/>
</dbReference>
<name>A0A7D5T8I0_9EURY</name>
<proteinExistence type="predicted"/>
<dbReference type="Proteomes" id="UP000509346">
    <property type="component" value="Chromosome"/>
</dbReference>
<dbReference type="InterPro" id="IPR052701">
    <property type="entry name" value="GAG_Ulvan_Degrading_Sulfatases"/>
</dbReference>
<gene>
    <name evidence="3" type="ORF">HZS54_06765</name>
</gene>
<dbReference type="InterPro" id="IPR017850">
    <property type="entry name" value="Alkaline_phosphatase_core_sf"/>
</dbReference>
<dbReference type="KEGG" id="hpel:HZS54_06765"/>
<feature type="domain" description="Sulfatase N-terminal" evidence="2">
    <location>
        <begin position="5"/>
        <end position="312"/>
    </location>
</feature>
<evidence type="ECO:0000256" key="1">
    <source>
        <dbReference type="SAM" id="MobiDB-lite"/>
    </source>
</evidence>
<dbReference type="AlphaFoldDB" id="A0A7D5T8I0"/>
<protein>
    <submittedName>
        <fullName evidence="3">Sulfatase</fullName>
    </submittedName>
</protein>
<evidence type="ECO:0000313" key="3">
    <source>
        <dbReference type="EMBL" id="QLH84928.1"/>
    </source>
</evidence>
<dbReference type="PANTHER" id="PTHR43751">
    <property type="entry name" value="SULFATASE"/>
    <property type="match status" value="1"/>
</dbReference>
<accession>A0A7D5T8I0</accession>
<reference evidence="3 4" key="1">
    <citation type="submission" date="2020-07" db="EMBL/GenBank/DDBJ databases">
        <title>Halosimplex litoreum sp. nov. and Halosimplex rubrum sp. nov., isolated from different salt environments.</title>
        <authorList>
            <person name="Cui H."/>
        </authorList>
    </citation>
    <scope>NUCLEOTIDE SEQUENCE [LARGE SCALE GENOMIC DNA]</scope>
    <source>
        <strain evidence="3 4">R2</strain>
    </source>
</reference>
<evidence type="ECO:0000313" key="4">
    <source>
        <dbReference type="Proteomes" id="UP000509346"/>
    </source>
</evidence>
<dbReference type="Gene3D" id="3.40.720.10">
    <property type="entry name" value="Alkaline Phosphatase, subunit A"/>
    <property type="match status" value="1"/>
</dbReference>
<keyword evidence="4" id="KW-1185">Reference proteome</keyword>
<dbReference type="InterPro" id="IPR000917">
    <property type="entry name" value="Sulfatase_N"/>
</dbReference>
<organism evidence="3 4">
    <name type="scientific">Halosimplex pelagicum</name>
    <dbReference type="NCBI Taxonomy" id="869886"/>
    <lineage>
        <taxon>Archaea</taxon>
        <taxon>Methanobacteriati</taxon>
        <taxon>Methanobacteriota</taxon>
        <taxon>Stenosarchaea group</taxon>
        <taxon>Halobacteria</taxon>
        <taxon>Halobacteriales</taxon>
        <taxon>Haloarculaceae</taxon>
        <taxon>Halosimplex</taxon>
    </lineage>
</organism>
<dbReference type="Pfam" id="PF00884">
    <property type="entry name" value="Sulfatase"/>
    <property type="match status" value="1"/>
</dbReference>
<feature type="region of interest" description="Disordered" evidence="1">
    <location>
        <begin position="411"/>
        <end position="434"/>
    </location>
</feature>
<sequence length="446" mass="50505">MSDRPDIFLFTIDALRADHLSCHGHHRETPFFDSLADRTISFSNAFSVSSHTREAMPPLLSGKRPSEFAANGFTQVPEEETLAGRLRAEGYTTGGFHSNPYLSRAYGFGAGFDEFYDDLVLGQNKIIALAQQALDRFVLNRGGQYYARAPEINERSLDWLGDADGPVFLWNHYMDPHGPYHAPKRHYAERELSAREAESLYRRSWKKPDSITDEEQQLLRDSYDDEIRYLDGKLESFFDELEQRDRLEDAVVIVTADHGDAFGEHGYYTHPRYLHDTLLHVPLFVSPPGSSVMDVDNPVSTLDVVPTILDQVDGSFGGDTGTPLVTSRESSGFEIPDREDHVFASATGEDEDKGIRRFAARGKRWKVLLKRDIETEEIVEQTVYDCENDPGEQDPRRDSGNEQAVLLLERVEQFSRDQPSQTADGEGRDVETSDEIEDRLEALGYK</sequence>
<evidence type="ECO:0000259" key="2">
    <source>
        <dbReference type="Pfam" id="PF00884"/>
    </source>
</evidence>
<dbReference type="OrthoDB" id="3164at2157"/>
<dbReference type="EMBL" id="CP058909">
    <property type="protein sequence ID" value="QLH84928.1"/>
    <property type="molecule type" value="Genomic_DNA"/>
</dbReference>